<dbReference type="EMBL" id="CM020619">
    <property type="protein sequence ID" value="KAK1864689.1"/>
    <property type="molecule type" value="Genomic_DNA"/>
</dbReference>
<organism evidence="1 2">
    <name type="scientific">Pyropia yezoensis</name>
    <name type="common">Susabi-nori</name>
    <name type="synonym">Porphyra yezoensis</name>
    <dbReference type="NCBI Taxonomy" id="2788"/>
    <lineage>
        <taxon>Eukaryota</taxon>
        <taxon>Rhodophyta</taxon>
        <taxon>Bangiophyceae</taxon>
        <taxon>Bangiales</taxon>
        <taxon>Bangiaceae</taxon>
        <taxon>Pyropia</taxon>
    </lineage>
</organism>
<keyword evidence="2" id="KW-1185">Reference proteome</keyword>
<accession>A0ACC3C3H6</accession>
<proteinExistence type="predicted"/>
<evidence type="ECO:0000313" key="2">
    <source>
        <dbReference type="Proteomes" id="UP000798662"/>
    </source>
</evidence>
<gene>
    <name evidence="1" type="ORF">I4F81_007233</name>
</gene>
<evidence type="ECO:0000313" key="1">
    <source>
        <dbReference type="EMBL" id="KAK1864689.1"/>
    </source>
</evidence>
<comment type="caution">
    <text evidence="1">The sequence shown here is derived from an EMBL/GenBank/DDBJ whole genome shotgun (WGS) entry which is preliminary data.</text>
</comment>
<dbReference type="Proteomes" id="UP000798662">
    <property type="component" value="Chromosome 2"/>
</dbReference>
<name>A0ACC3C3H6_PYRYE</name>
<reference evidence="1" key="1">
    <citation type="submission" date="2019-11" db="EMBL/GenBank/DDBJ databases">
        <title>Nori genome reveals adaptations in red seaweeds to the harsh intertidal environment.</title>
        <authorList>
            <person name="Wang D."/>
            <person name="Mao Y."/>
        </authorList>
    </citation>
    <scope>NUCLEOTIDE SEQUENCE</scope>
    <source>
        <tissue evidence="1">Gametophyte</tissue>
    </source>
</reference>
<sequence>MVDFLKAMLSEVTNFVNNAELHKQLGVSLAIVPVVTGTPYRGLDILWTKWLTPVALPVPSMDSNGALHLVADVMQRTEAFASWRDEVLAALASSKEAEYVMMSTGYRPRPLEMLATSAAAQAVEDLPVMGVTGSLRAINWQSAADTLSGSVPDASDPTQARMVARAALLRVPVRFGVSMDQWMMSPYERALCAAEARGEVELAEVTDVQAVPARASPDAFRLVRLPLLQLLKWGGKGFLPALAYEVGRIPWADVEHELYVAHLLALRLAYWADEIESSAQPMSVNVGDLFPGLRGAAATLTTSCVPDGRCDVYKEQKKFLVGQLSRPEKQEVVQAEHYLTGRVGPHQLTDGVFMTYLCNFLIDVRTSLPLVGKGVPKVHFFVQAKQTRVNKTLSLHYIKTFVNAGRKATKKWATAGDRVIFVLVCTKAPTKGVRESMASGKLFEMFSDLLVITKDEIDQLLPPDLFRVIWFTTPPRPLEEKGGDGGEPRRHGAVVARRRTLSDAATTPAAAADVDIDGGDERPLVAGVSTRRLRSVRSAPAVTPSPSPSAASVAQVAATVAVHRRRLRAWVRTGSALEARIADATAALDAASAAVQAASLASHEAIVAKRNAERALHEWQVAHMAVDDTADATTAATAASASAADGSGGHADGVAVNSTLQAEVDALTARSAVVRAALRRAAGVQATLRRQLRTAGLTHWLDTRAGWDAVTAAGGSRGASYRRAAAATRLVRASGGGGGATTATASATADGTAGGGMVAEDDETADAVGSRMGFGRDDRLDGAPSYGSEEVADDTAGGVGARGGVGGSVGRGLFQKLVALAGWAAAAARRALALDARLARSVDGLVPVADSPFLTAVLMVLIVFAPVVTAAAAAARTVLVVRTAAARGPSRRRGGYAADAVVGPAGHGIVSTAPGAGVGWAPAATAAASGVGVGRLVEGTPPVGASFAIAFLPVLFFAGSAVCLAGAAVRGRGGDLLESARDANEPLFVAGFRLVAALGVAYEALHGAVLAVAVLAARGGRWGWRSAGTSGVVKRGGLGWGGKAACHGRQRPSRRRRHRRRRRRHRRRHRRRRRCRPRFPRPPPPSAAAN</sequence>
<protein>
    <submittedName>
        <fullName evidence="1">Uncharacterized protein</fullName>
    </submittedName>
</protein>